<organism evidence="1 3">
    <name type="scientific">Aliidiomarina maris</name>
    <dbReference type="NCBI Taxonomy" id="531312"/>
    <lineage>
        <taxon>Bacteria</taxon>
        <taxon>Pseudomonadati</taxon>
        <taxon>Pseudomonadota</taxon>
        <taxon>Gammaproteobacteria</taxon>
        <taxon>Alteromonadales</taxon>
        <taxon>Idiomarinaceae</taxon>
        <taxon>Aliidiomarina</taxon>
    </lineage>
</organism>
<dbReference type="EMBL" id="PIPK01000004">
    <property type="protein sequence ID" value="RUO25143.1"/>
    <property type="molecule type" value="Genomic_DNA"/>
</dbReference>
<proteinExistence type="predicted"/>
<dbReference type="Proteomes" id="UP000287865">
    <property type="component" value="Unassembled WGS sequence"/>
</dbReference>
<reference evidence="2 4" key="1">
    <citation type="journal article" date="2018" name="Front. Microbiol.">
        <title>Genome-Based Analysis Reveals the Taxonomy and Diversity of the Family Idiomarinaceae.</title>
        <authorList>
            <person name="Liu Y."/>
            <person name="Lai Q."/>
            <person name="Shao Z."/>
        </authorList>
    </citation>
    <scope>NUCLEOTIDE SEQUENCE [LARGE SCALE GENOMIC DNA]</scope>
    <source>
        <strain evidence="2 4">CF12-14</strain>
    </source>
</reference>
<comment type="caution">
    <text evidence="1">The sequence shown here is derived from an EMBL/GenBank/DDBJ whole genome shotgun (WGS) entry which is preliminary data.</text>
</comment>
<dbReference type="InterPro" id="IPR029058">
    <property type="entry name" value="AB_hydrolase_fold"/>
</dbReference>
<evidence type="ECO:0000313" key="1">
    <source>
        <dbReference type="EMBL" id="RAJ99009.1"/>
    </source>
</evidence>
<name>A0A327WZX8_9GAMM</name>
<keyword evidence="4" id="KW-1185">Reference proteome</keyword>
<protein>
    <submittedName>
        <fullName evidence="1">Uncharacterized protein</fullName>
    </submittedName>
</protein>
<dbReference type="RefSeq" id="WP_111569089.1">
    <property type="nucleotide sequence ID" value="NZ_PIPK01000004.1"/>
</dbReference>
<dbReference type="Gene3D" id="3.40.50.1820">
    <property type="entry name" value="alpha/beta hydrolase"/>
    <property type="match status" value="1"/>
</dbReference>
<dbReference type="Proteomes" id="UP000249203">
    <property type="component" value="Unassembled WGS sequence"/>
</dbReference>
<reference evidence="1 3" key="2">
    <citation type="submission" date="2018-06" db="EMBL/GenBank/DDBJ databases">
        <title>Genomic Encyclopedia of Type Strains, Phase III (KMG-III): the genomes of soil and plant-associated and newly described type strains.</title>
        <authorList>
            <person name="Whitman W."/>
        </authorList>
    </citation>
    <scope>NUCLEOTIDE SEQUENCE [LARGE SCALE GENOMIC DNA]</scope>
    <source>
        <strain evidence="1 3">CGMCC 1.15366</strain>
    </source>
</reference>
<accession>A0A327WZX8</accession>
<dbReference type="AlphaFoldDB" id="A0A327WZX8"/>
<sequence length="172" mass="19719">MGKHFPERVNGLIYIDAVQAYEYEPEVGEHCPDVAQASIDLFKYKESFYNTQRVRDDEGNYLPFADFNTLNELFEYDRVTPDYRGITAPAIAINHLPEQTEDLLLGAGEPRQPCFEALNKMNYLGVARFVSQMENADVAAIQRSQHTIHMVTPYKLAAIMKNWIPREITTSQ</sequence>
<dbReference type="EMBL" id="QLMD01000004">
    <property type="protein sequence ID" value="RAJ99009.1"/>
    <property type="molecule type" value="Genomic_DNA"/>
</dbReference>
<evidence type="ECO:0000313" key="3">
    <source>
        <dbReference type="Proteomes" id="UP000249203"/>
    </source>
</evidence>
<evidence type="ECO:0000313" key="4">
    <source>
        <dbReference type="Proteomes" id="UP000287865"/>
    </source>
</evidence>
<gene>
    <name evidence="1" type="ORF">B0I24_104213</name>
    <name evidence="2" type="ORF">CWE07_06630</name>
</gene>
<evidence type="ECO:0000313" key="2">
    <source>
        <dbReference type="EMBL" id="RUO25143.1"/>
    </source>
</evidence>